<sequence length="55" mass="5855">MVFAWREPLLFVDCEGAERLRAAGVSVTELDKLAHEARAVNAHLLGSAASDSSGE</sequence>
<dbReference type="Proteomes" id="UP000199207">
    <property type="component" value="Unassembled WGS sequence"/>
</dbReference>
<evidence type="ECO:0000313" key="1">
    <source>
        <dbReference type="EMBL" id="SFD62370.1"/>
    </source>
</evidence>
<gene>
    <name evidence="1" type="ORF">SAMN05421773_12147</name>
</gene>
<organism evidence="1 2">
    <name type="scientific">Streptomyces aidingensis</name>
    <dbReference type="NCBI Taxonomy" id="910347"/>
    <lineage>
        <taxon>Bacteria</taxon>
        <taxon>Bacillati</taxon>
        <taxon>Actinomycetota</taxon>
        <taxon>Actinomycetes</taxon>
        <taxon>Kitasatosporales</taxon>
        <taxon>Streptomycetaceae</taxon>
        <taxon>Streptomyces</taxon>
    </lineage>
</organism>
<protein>
    <submittedName>
        <fullName evidence="1">Diaminohydroxyphosphoribosylaminopyrimidine deaminase / 5-amino-6-(5-phosphoribosylamino)uracil reductase</fullName>
    </submittedName>
</protein>
<keyword evidence="2" id="KW-1185">Reference proteome</keyword>
<evidence type="ECO:0000313" key="2">
    <source>
        <dbReference type="Proteomes" id="UP000199207"/>
    </source>
</evidence>
<reference evidence="1 2" key="1">
    <citation type="submission" date="2016-10" db="EMBL/GenBank/DDBJ databases">
        <authorList>
            <person name="de Groot N.N."/>
        </authorList>
    </citation>
    <scope>NUCLEOTIDE SEQUENCE [LARGE SCALE GENOMIC DNA]</scope>
    <source>
        <strain evidence="1 2">CGMCC 4.5739</strain>
    </source>
</reference>
<proteinExistence type="predicted"/>
<accession>A0A1I1U3C7</accession>
<dbReference type="EMBL" id="FOLM01000021">
    <property type="protein sequence ID" value="SFD62370.1"/>
    <property type="molecule type" value="Genomic_DNA"/>
</dbReference>
<dbReference type="STRING" id="910347.SAMN05421773_12147"/>
<dbReference type="AlphaFoldDB" id="A0A1I1U3C7"/>
<name>A0A1I1U3C7_9ACTN</name>